<dbReference type="PROSITE" id="PS51160">
    <property type="entry name" value="ACYLPHOSPHATASE_3"/>
    <property type="match status" value="1"/>
</dbReference>
<comment type="caution">
    <text evidence="7">The sequence shown here is derived from an EMBL/GenBank/DDBJ whole genome shotgun (WGS) entry which is preliminary data.</text>
</comment>
<gene>
    <name evidence="7" type="ORF">COY87_00650</name>
</gene>
<dbReference type="InterPro" id="IPR020456">
    <property type="entry name" value="Acylphosphatase"/>
</dbReference>
<feature type="non-terminal residue" evidence="7">
    <location>
        <position position="127"/>
    </location>
</feature>
<dbReference type="Gene3D" id="3.30.70.100">
    <property type="match status" value="1"/>
</dbReference>
<feature type="active site" evidence="4">
    <location>
        <position position="95"/>
    </location>
</feature>
<feature type="active site" evidence="4">
    <location>
        <position position="77"/>
    </location>
</feature>
<feature type="non-terminal residue" evidence="7">
    <location>
        <position position="1"/>
    </location>
</feature>
<comment type="similarity">
    <text evidence="1 5">Belongs to the acylphosphatase family.</text>
</comment>
<evidence type="ECO:0000313" key="7">
    <source>
        <dbReference type="EMBL" id="PIY72516.1"/>
    </source>
</evidence>
<dbReference type="Pfam" id="PF00708">
    <property type="entry name" value="Acylphosphatase"/>
    <property type="match status" value="1"/>
</dbReference>
<dbReference type="Proteomes" id="UP000229401">
    <property type="component" value="Unassembled WGS sequence"/>
</dbReference>
<evidence type="ECO:0000313" key="8">
    <source>
        <dbReference type="Proteomes" id="UP000229401"/>
    </source>
</evidence>
<evidence type="ECO:0000256" key="4">
    <source>
        <dbReference type="PROSITE-ProRule" id="PRU00520"/>
    </source>
</evidence>
<dbReference type="PANTHER" id="PTHR47268:SF4">
    <property type="entry name" value="ACYLPHOSPHATASE"/>
    <property type="match status" value="1"/>
</dbReference>
<dbReference type="AlphaFoldDB" id="A0A2M7QKN5"/>
<name>A0A2M7QKN5_9BACT</name>
<feature type="domain" description="Acylphosphatase-like" evidence="6">
    <location>
        <begin position="62"/>
        <end position="127"/>
    </location>
</feature>
<evidence type="ECO:0000259" key="6">
    <source>
        <dbReference type="PROSITE" id="PS51160"/>
    </source>
</evidence>
<evidence type="ECO:0000256" key="2">
    <source>
        <dbReference type="ARBA" id="ARBA00012150"/>
    </source>
</evidence>
<dbReference type="InterPro" id="IPR001792">
    <property type="entry name" value="Acylphosphatase-like_dom"/>
</dbReference>
<comment type="catalytic activity">
    <reaction evidence="3 4">
        <text>an acyl phosphate + H2O = a carboxylate + phosphate + H(+)</text>
        <dbReference type="Rhea" id="RHEA:14965"/>
        <dbReference type="ChEBI" id="CHEBI:15377"/>
        <dbReference type="ChEBI" id="CHEBI:15378"/>
        <dbReference type="ChEBI" id="CHEBI:29067"/>
        <dbReference type="ChEBI" id="CHEBI:43474"/>
        <dbReference type="ChEBI" id="CHEBI:59918"/>
        <dbReference type="EC" id="3.6.1.7"/>
    </reaction>
</comment>
<evidence type="ECO:0000256" key="1">
    <source>
        <dbReference type="ARBA" id="ARBA00005614"/>
    </source>
</evidence>
<organism evidence="7 8">
    <name type="scientific">Candidatus Roizmanbacteria bacterium CG_4_10_14_0_8_um_filter_33_9</name>
    <dbReference type="NCBI Taxonomy" id="1974826"/>
    <lineage>
        <taxon>Bacteria</taxon>
        <taxon>Candidatus Roizmaniibacteriota</taxon>
    </lineage>
</organism>
<sequence length="127" mass="14415">KLAKTVPRPILERARNFVKDAGNVRSKPRLFMWKMAQLRREWKEKRQSQKENIKPKASDLKQVHILVSGNVIGVGFRAWVFALATRSGLVGWVKNTADRKVEILLEGENNTVNNVAVTLEKGPITAR</sequence>
<dbReference type="InterPro" id="IPR036046">
    <property type="entry name" value="Acylphosphatase-like_dom_sf"/>
</dbReference>
<evidence type="ECO:0000256" key="5">
    <source>
        <dbReference type="RuleBase" id="RU004168"/>
    </source>
</evidence>
<dbReference type="SUPFAM" id="SSF54975">
    <property type="entry name" value="Acylphosphatase/BLUF domain-like"/>
    <property type="match status" value="1"/>
</dbReference>
<dbReference type="EMBL" id="PFLI01000021">
    <property type="protein sequence ID" value="PIY72516.1"/>
    <property type="molecule type" value="Genomic_DNA"/>
</dbReference>
<dbReference type="GO" id="GO:0003998">
    <property type="term" value="F:acylphosphatase activity"/>
    <property type="evidence" value="ECO:0007669"/>
    <property type="project" value="UniProtKB-EC"/>
</dbReference>
<proteinExistence type="inferred from homology"/>
<accession>A0A2M7QKN5</accession>
<dbReference type="EC" id="3.6.1.7" evidence="2 4"/>
<dbReference type="PANTHER" id="PTHR47268">
    <property type="entry name" value="ACYLPHOSPHATASE"/>
    <property type="match status" value="1"/>
</dbReference>
<evidence type="ECO:0000256" key="3">
    <source>
        <dbReference type="ARBA" id="ARBA00047645"/>
    </source>
</evidence>
<reference evidence="8" key="1">
    <citation type="submission" date="2017-09" db="EMBL/GenBank/DDBJ databases">
        <title>Depth-based differentiation of microbial function through sediment-hosted aquifers and enrichment of novel symbionts in the deep terrestrial subsurface.</title>
        <authorList>
            <person name="Probst A.J."/>
            <person name="Ladd B."/>
            <person name="Jarett J.K."/>
            <person name="Geller-Mcgrath D.E."/>
            <person name="Sieber C.M.K."/>
            <person name="Emerson J.B."/>
            <person name="Anantharaman K."/>
            <person name="Thomas B.C."/>
            <person name="Malmstrom R."/>
            <person name="Stieglmeier M."/>
            <person name="Klingl A."/>
            <person name="Woyke T."/>
            <person name="Ryan C.M."/>
            <person name="Banfield J.F."/>
        </authorList>
    </citation>
    <scope>NUCLEOTIDE SEQUENCE [LARGE SCALE GENOMIC DNA]</scope>
</reference>
<keyword evidence="4" id="KW-0378">Hydrolase</keyword>
<protein>
    <recommendedName>
        <fullName evidence="2 4">acylphosphatase</fullName>
        <ecNumber evidence="2 4">3.6.1.7</ecNumber>
    </recommendedName>
</protein>